<gene>
    <name evidence="1" type="ORF">GCM10010274_58910</name>
</gene>
<organism evidence="1 2">
    <name type="scientific">Streptomyces lavendofoliae</name>
    <dbReference type="NCBI Taxonomy" id="67314"/>
    <lineage>
        <taxon>Bacteria</taxon>
        <taxon>Bacillati</taxon>
        <taxon>Actinomycetota</taxon>
        <taxon>Actinomycetes</taxon>
        <taxon>Kitasatosporales</taxon>
        <taxon>Streptomycetaceae</taxon>
        <taxon>Streptomyces</taxon>
    </lineage>
</organism>
<evidence type="ECO:0000313" key="1">
    <source>
        <dbReference type="EMBL" id="GGU62353.1"/>
    </source>
</evidence>
<accession>A0A918I3C0</accession>
<keyword evidence="2" id="KW-1185">Reference proteome</keyword>
<reference evidence="1" key="1">
    <citation type="journal article" date="2014" name="Int. J. Syst. Evol. Microbiol.">
        <title>Complete genome sequence of Corynebacterium casei LMG S-19264T (=DSM 44701T), isolated from a smear-ripened cheese.</title>
        <authorList>
            <consortium name="US DOE Joint Genome Institute (JGI-PGF)"/>
            <person name="Walter F."/>
            <person name="Albersmeier A."/>
            <person name="Kalinowski J."/>
            <person name="Ruckert C."/>
        </authorList>
    </citation>
    <scope>NUCLEOTIDE SEQUENCE</scope>
    <source>
        <strain evidence="1">JCM 4391</strain>
    </source>
</reference>
<name>A0A918I3C0_9ACTN</name>
<proteinExistence type="predicted"/>
<comment type="caution">
    <text evidence="1">The sequence shown here is derived from an EMBL/GenBank/DDBJ whole genome shotgun (WGS) entry which is preliminary data.</text>
</comment>
<dbReference type="AlphaFoldDB" id="A0A918I3C0"/>
<protein>
    <submittedName>
        <fullName evidence="1">Uncharacterized protein</fullName>
    </submittedName>
</protein>
<sequence>MTEQQTEPTGTTRFHCPVMACDWFIDQTDTSTVLGLSQLQHDIASHAGEAHTRHDLSRALGTLQMMVEMLPDERLAAAELRFAREREANDRCWELVKQWRQEAVDRGWSQYDCPYAQALAGALVGDPSTVPSSVDQFFRAQKDVEDLQKRDATSWTIVNAVWQRFRAMVRE</sequence>
<dbReference type="Proteomes" id="UP000636661">
    <property type="component" value="Unassembled WGS sequence"/>
</dbReference>
<evidence type="ECO:0000313" key="2">
    <source>
        <dbReference type="Proteomes" id="UP000636661"/>
    </source>
</evidence>
<dbReference type="EMBL" id="BMTP01000020">
    <property type="protein sequence ID" value="GGU62353.1"/>
    <property type="molecule type" value="Genomic_DNA"/>
</dbReference>
<dbReference type="RefSeq" id="WP_189554321.1">
    <property type="nucleotide sequence ID" value="NZ_BMTP01000020.1"/>
</dbReference>
<reference evidence="1" key="2">
    <citation type="submission" date="2020-09" db="EMBL/GenBank/DDBJ databases">
        <authorList>
            <person name="Sun Q."/>
            <person name="Ohkuma M."/>
        </authorList>
    </citation>
    <scope>NUCLEOTIDE SEQUENCE</scope>
    <source>
        <strain evidence="1">JCM 4391</strain>
    </source>
</reference>